<dbReference type="InterPro" id="IPR018946">
    <property type="entry name" value="PhoD-like_MPP"/>
</dbReference>
<evidence type="ECO:0000259" key="2">
    <source>
        <dbReference type="Pfam" id="PF09423"/>
    </source>
</evidence>
<feature type="chain" id="PRO_5047041852" description="PhoD-like phosphatase metallophosphatase domain-containing protein" evidence="1">
    <location>
        <begin position="25"/>
        <end position="355"/>
    </location>
</feature>
<dbReference type="InterPro" id="IPR038607">
    <property type="entry name" value="PhoD-like_sf"/>
</dbReference>
<proteinExistence type="predicted"/>
<name>A0ABN6GZR4_9BACT</name>
<keyword evidence="4" id="KW-1185">Reference proteome</keyword>
<accession>A0ABN6GZR4</accession>
<dbReference type="Proteomes" id="UP001374893">
    <property type="component" value="Chromosome"/>
</dbReference>
<evidence type="ECO:0000256" key="1">
    <source>
        <dbReference type="SAM" id="SignalP"/>
    </source>
</evidence>
<reference evidence="3 4" key="1">
    <citation type="submission" date="2021-06" db="EMBL/GenBank/DDBJ databases">
        <title>Complete genome of Haloferula helveola possessing various polysaccharide degrading enzymes.</title>
        <authorList>
            <person name="Takami H."/>
            <person name="Huang C."/>
            <person name="Hamasaki K."/>
        </authorList>
    </citation>
    <scope>NUCLEOTIDE SEQUENCE [LARGE SCALE GENOMIC DNA]</scope>
    <source>
        <strain evidence="3 4">CN-1</strain>
    </source>
</reference>
<feature type="signal peptide" evidence="1">
    <location>
        <begin position="1"/>
        <end position="24"/>
    </location>
</feature>
<protein>
    <recommendedName>
        <fullName evidence="2">PhoD-like phosphatase metallophosphatase domain-containing protein</fullName>
    </recommendedName>
</protein>
<sequence>MPPVGLGAAILFAGALACGLVANAEETADFHKPEAVTKIAFGSCFDPRDKVDTAFDGVLAQKPDVFVFLGDNIYGDTADMDVLRKKYAELEAVDGFRKVRETSTLLATWDDHDYGINDGGKSYSKRKESQQIFLDFFKDPADSPRRKREGVYASYTFGPVGKRCQILLLDTRYFRDEIPRSKEKRKPRTVGWYRPVDDPSLTLLGETQWAWLERQLKVPADVRIIASSIQVLAVEKGMENWGNVPHEQRRLFELLRKHRADHTVAISGDVHFAELSKTQIGSYPFYDMTSSGLSHTNRGWASADNSLRVGKSHFQRNAGLVEIDWEGKKLELAAVGEDGQKLFSHSVPFLELRFP</sequence>
<dbReference type="InterPro" id="IPR029052">
    <property type="entry name" value="Metallo-depent_PP-like"/>
</dbReference>
<dbReference type="SUPFAM" id="SSF56300">
    <property type="entry name" value="Metallo-dependent phosphatases"/>
    <property type="match status" value="1"/>
</dbReference>
<dbReference type="Pfam" id="PF09423">
    <property type="entry name" value="PhoD"/>
    <property type="match status" value="1"/>
</dbReference>
<organism evidence="3 4">
    <name type="scientific">Haloferula helveola</name>
    <dbReference type="NCBI Taxonomy" id="490095"/>
    <lineage>
        <taxon>Bacteria</taxon>
        <taxon>Pseudomonadati</taxon>
        <taxon>Verrucomicrobiota</taxon>
        <taxon>Verrucomicrobiia</taxon>
        <taxon>Verrucomicrobiales</taxon>
        <taxon>Verrucomicrobiaceae</taxon>
        <taxon>Haloferula</taxon>
    </lineage>
</organism>
<dbReference type="EMBL" id="AP024702">
    <property type="protein sequence ID" value="BCX46765.1"/>
    <property type="molecule type" value="Genomic_DNA"/>
</dbReference>
<keyword evidence="1" id="KW-0732">Signal</keyword>
<feature type="domain" description="PhoD-like phosphatase metallophosphatase" evidence="2">
    <location>
        <begin position="48"/>
        <end position="278"/>
    </location>
</feature>
<evidence type="ECO:0000313" key="3">
    <source>
        <dbReference type="EMBL" id="BCX46765.1"/>
    </source>
</evidence>
<dbReference type="CDD" id="cd07389">
    <property type="entry name" value="MPP_PhoD"/>
    <property type="match status" value="1"/>
</dbReference>
<dbReference type="Gene3D" id="3.60.21.70">
    <property type="entry name" value="PhoD-like phosphatase"/>
    <property type="match status" value="1"/>
</dbReference>
<dbReference type="PANTHER" id="PTHR33987:SF1">
    <property type="entry name" value="CALCINEURIN-LIKE METALLO-PHOSPHOESTERASE SUPERFAMILY PROTEIN"/>
    <property type="match status" value="1"/>
</dbReference>
<dbReference type="PANTHER" id="PTHR33987">
    <property type="entry name" value="CALCINEURIN-LIKE METALLO-PHOSPHOESTERASE SUPERFAMILY PROTEIN"/>
    <property type="match status" value="1"/>
</dbReference>
<gene>
    <name evidence="3" type="ORF">HAHE_06730</name>
</gene>
<evidence type="ECO:0000313" key="4">
    <source>
        <dbReference type="Proteomes" id="UP001374893"/>
    </source>
</evidence>